<sequence length="283" mass="31967">MESWHGNRLSARQAGRVETWLPGVRLVSDLSWDLIDTAVLKVESGRRKYIVKAGGPANHHIAREISAHQSWVQVLSCQNRAPKLIHADRSANVLVSEYLEGCLVEGTEAEYAAETYVQAGALLRAFHHQAVRSDPDYEAAATAKALAWLGAPHSIEDSAAEEARAILATYEPRPVDVVPSHGDWQPRNWLIDGNDVRVIDFGRFEFRPTASDFWRLAVQQWRTAPQLEPAFFAGYGSDPRESELWRVMQLREAVSTAAWAYKIGDHEFERQGHQMLYEALHRF</sequence>
<evidence type="ECO:0000259" key="1">
    <source>
        <dbReference type="Pfam" id="PF01636"/>
    </source>
</evidence>
<protein>
    <recommendedName>
        <fullName evidence="1">Aminoglycoside phosphotransferase domain-containing protein</fullName>
    </recommendedName>
</protein>
<dbReference type="Pfam" id="PF01636">
    <property type="entry name" value="APH"/>
    <property type="match status" value="1"/>
</dbReference>
<keyword evidence="3" id="KW-1185">Reference proteome</keyword>
<organism evidence="2 3">
    <name type="scientific">Pseudarthrobacter niigatensis</name>
    <dbReference type="NCBI Taxonomy" id="369935"/>
    <lineage>
        <taxon>Bacteria</taxon>
        <taxon>Bacillati</taxon>
        <taxon>Actinomycetota</taxon>
        <taxon>Actinomycetes</taxon>
        <taxon>Micrococcales</taxon>
        <taxon>Micrococcaceae</taxon>
        <taxon>Pseudarthrobacter</taxon>
    </lineage>
</organism>
<proteinExistence type="predicted"/>
<dbReference type="RefSeq" id="WP_307361704.1">
    <property type="nucleotide sequence ID" value="NZ_JAUSTB010000012.1"/>
</dbReference>
<name>A0AAJ1T042_9MICC</name>
<accession>A0AAJ1T042</accession>
<evidence type="ECO:0000313" key="3">
    <source>
        <dbReference type="Proteomes" id="UP001239267"/>
    </source>
</evidence>
<dbReference type="Proteomes" id="UP001239267">
    <property type="component" value="Unassembled WGS sequence"/>
</dbReference>
<feature type="domain" description="Aminoglycoside phosphotransferase" evidence="1">
    <location>
        <begin position="36"/>
        <end position="244"/>
    </location>
</feature>
<reference evidence="2 3" key="1">
    <citation type="submission" date="2023-07" db="EMBL/GenBank/DDBJ databases">
        <title>Sorghum-associated microbial communities from plants grown in Nebraska, USA.</title>
        <authorList>
            <person name="Schachtman D."/>
        </authorList>
    </citation>
    <scope>NUCLEOTIDE SEQUENCE [LARGE SCALE GENOMIC DNA]</scope>
    <source>
        <strain evidence="2 3">DS1001</strain>
    </source>
</reference>
<dbReference type="EMBL" id="JAUSTB010000012">
    <property type="protein sequence ID" value="MDQ0147408.1"/>
    <property type="molecule type" value="Genomic_DNA"/>
</dbReference>
<dbReference type="InterPro" id="IPR002575">
    <property type="entry name" value="Aminoglycoside_PTrfase"/>
</dbReference>
<dbReference type="Gene3D" id="3.90.1200.10">
    <property type="match status" value="1"/>
</dbReference>
<evidence type="ECO:0000313" key="2">
    <source>
        <dbReference type="EMBL" id="MDQ0147408.1"/>
    </source>
</evidence>
<comment type="caution">
    <text evidence="2">The sequence shown here is derived from an EMBL/GenBank/DDBJ whole genome shotgun (WGS) entry which is preliminary data.</text>
</comment>
<dbReference type="AlphaFoldDB" id="A0AAJ1T042"/>
<dbReference type="SUPFAM" id="SSF56112">
    <property type="entry name" value="Protein kinase-like (PK-like)"/>
    <property type="match status" value="1"/>
</dbReference>
<gene>
    <name evidence="2" type="ORF">J2T23_003318</name>
</gene>
<dbReference type="InterPro" id="IPR011009">
    <property type="entry name" value="Kinase-like_dom_sf"/>
</dbReference>